<proteinExistence type="inferred from homology"/>
<dbReference type="RefSeq" id="WP_217632291.1">
    <property type="nucleotide sequence ID" value="NZ_FNQM01000066.1"/>
</dbReference>
<dbReference type="GO" id="GO:0016620">
    <property type="term" value="F:oxidoreductase activity, acting on the aldehyde or oxo group of donors, NAD or NADP as acceptor"/>
    <property type="evidence" value="ECO:0007669"/>
    <property type="project" value="InterPro"/>
</dbReference>
<dbReference type="InterPro" id="IPR015590">
    <property type="entry name" value="Aldehyde_DH_dom"/>
</dbReference>
<gene>
    <name evidence="5" type="ORF">SAMN05444370_1662</name>
</gene>
<evidence type="ECO:0000313" key="6">
    <source>
        <dbReference type="Proteomes" id="UP000198703"/>
    </source>
</evidence>
<organism evidence="5 6">
    <name type="scientific">Rubrimonas cliftonensis</name>
    <dbReference type="NCBI Taxonomy" id="89524"/>
    <lineage>
        <taxon>Bacteria</taxon>
        <taxon>Pseudomonadati</taxon>
        <taxon>Pseudomonadota</taxon>
        <taxon>Alphaproteobacteria</taxon>
        <taxon>Rhodobacterales</taxon>
        <taxon>Paracoccaceae</taxon>
        <taxon>Rubrimonas</taxon>
    </lineage>
</organism>
<protein>
    <submittedName>
        <fullName evidence="5">Betaine-aldehyde dehydrogenase</fullName>
    </submittedName>
</protein>
<feature type="region of interest" description="Disordered" evidence="3">
    <location>
        <begin position="409"/>
        <end position="447"/>
    </location>
</feature>
<dbReference type="SUPFAM" id="SSF53720">
    <property type="entry name" value="ALDH-like"/>
    <property type="match status" value="1"/>
</dbReference>
<sequence>MGKSVVRKPFNWISGFQDFSGTSKDAFDPASHEVIGHNPDNGSEAVKSAVAATVEACHETMWAHDRELRARVLEQQVQAFGRNRDDFLEVPPLETGKIREEAALERDMIPSKLRNSGATALADSDRAVTSKPVGISLILGQAMGVAPVMAPRNSPAALAIRSLAAASAAGCTTVMNEAEDMPKGVINLFFQASPEGSAYLVASPEVPVVNFAGSKCTGRAISSNGAKHLKRFGMELGGKTPRIVLDDSKIYVPLPALEDALTFFDGQCGMTGSQLLMQNGGHGAVCNGLAEWPRTIGVGPAGHPSSDMGPLIDRANIERVDHAVQTAIAAEAKVVERGDPVKVGFHRNGAFFRPASLEVCDDILAIMQEETFGTVITIQWFSDEAEAIRPANDHELGLAASIRPRDLDGSRLSRRRSKQVWSGSTIGRGSATITKKAASSSPASAPE</sequence>
<comment type="similarity">
    <text evidence="1">Belongs to the aldehyde dehydrogenase family.</text>
</comment>
<name>A0A1H4GFU8_9RHOB</name>
<dbReference type="STRING" id="89524.SAMN05444370_1662"/>
<dbReference type="InterPro" id="IPR016161">
    <property type="entry name" value="Ald_DH/histidinol_DH"/>
</dbReference>
<dbReference type="PANTHER" id="PTHR43353">
    <property type="entry name" value="SUCCINATE-SEMIALDEHYDE DEHYDROGENASE, MITOCHONDRIAL"/>
    <property type="match status" value="1"/>
</dbReference>
<accession>A0A1H4GFU8</accession>
<dbReference type="InterPro" id="IPR016162">
    <property type="entry name" value="Ald_DH_N"/>
</dbReference>
<dbReference type="AlphaFoldDB" id="A0A1H4GFU8"/>
<keyword evidence="6" id="KW-1185">Reference proteome</keyword>
<dbReference type="Gene3D" id="3.40.605.10">
    <property type="entry name" value="Aldehyde Dehydrogenase, Chain A, domain 1"/>
    <property type="match status" value="2"/>
</dbReference>
<keyword evidence="2" id="KW-0560">Oxidoreductase</keyword>
<evidence type="ECO:0000259" key="4">
    <source>
        <dbReference type="Pfam" id="PF00171"/>
    </source>
</evidence>
<evidence type="ECO:0000256" key="3">
    <source>
        <dbReference type="SAM" id="MobiDB-lite"/>
    </source>
</evidence>
<dbReference type="InterPro" id="IPR016163">
    <property type="entry name" value="Ald_DH_C"/>
</dbReference>
<feature type="compositionally biased region" description="Low complexity" evidence="3">
    <location>
        <begin position="430"/>
        <end position="447"/>
    </location>
</feature>
<feature type="domain" description="Aldehyde dehydrogenase" evidence="4">
    <location>
        <begin position="23"/>
        <end position="408"/>
    </location>
</feature>
<dbReference type="PANTHER" id="PTHR43353:SF5">
    <property type="entry name" value="SUCCINATE-SEMIALDEHYDE DEHYDROGENASE, MITOCHONDRIAL"/>
    <property type="match status" value="1"/>
</dbReference>
<evidence type="ECO:0000256" key="2">
    <source>
        <dbReference type="ARBA" id="ARBA00023002"/>
    </source>
</evidence>
<evidence type="ECO:0000256" key="1">
    <source>
        <dbReference type="ARBA" id="ARBA00009986"/>
    </source>
</evidence>
<reference evidence="5 6" key="1">
    <citation type="submission" date="2016-10" db="EMBL/GenBank/DDBJ databases">
        <authorList>
            <person name="de Groot N.N."/>
        </authorList>
    </citation>
    <scope>NUCLEOTIDE SEQUENCE [LARGE SCALE GENOMIC DNA]</scope>
    <source>
        <strain evidence="5 6">DSM 15345</strain>
    </source>
</reference>
<dbReference type="Gene3D" id="3.40.309.10">
    <property type="entry name" value="Aldehyde Dehydrogenase, Chain A, domain 2"/>
    <property type="match status" value="1"/>
</dbReference>
<dbReference type="InterPro" id="IPR050740">
    <property type="entry name" value="Aldehyde_DH_Superfamily"/>
</dbReference>
<evidence type="ECO:0000313" key="5">
    <source>
        <dbReference type="EMBL" id="SEB08469.1"/>
    </source>
</evidence>
<dbReference type="EMBL" id="FNQM01000066">
    <property type="protein sequence ID" value="SEB08469.1"/>
    <property type="molecule type" value="Genomic_DNA"/>
</dbReference>
<dbReference type="Proteomes" id="UP000198703">
    <property type="component" value="Unassembled WGS sequence"/>
</dbReference>
<dbReference type="Pfam" id="PF00171">
    <property type="entry name" value="Aldedh"/>
    <property type="match status" value="1"/>
</dbReference>